<comment type="pathway">
    <text evidence="3">Hormone biosynthesis.</text>
</comment>
<evidence type="ECO:0000256" key="17">
    <source>
        <dbReference type="SAM" id="Phobius"/>
    </source>
</evidence>
<evidence type="ECO:0000256" key="3">
    <source>
        <dbReference type="ARBA" id="ARBA00004972"/>
    </source>
</evidence>
<dbReference type="Proteomes" id="UP000095283">
    <property type="component" value="Unplaced"/>
</dbReference>
<protein>
    <recommendedName>
        <fullName evidence="14">cholesterol 7-desaturase</fullName>
        <ecNumber evidence="14">1.14.19.21</ecNumber>
    </recommendedName>
</protein>
<proteinExistence type="inferred from homology"/>
<dbReference type="PROSITE" id="PS51296">
    <property type="entry name" value="RIESKE"/>
    <property type="match status" value="1"/>
</dbReference>
<dbReference type="UniPathway" id="UPA01020"/>
<evidence type="ECO:0000256" key="13">
    <source>
        <dbReference type="ARBA" id="ARBA00025729"/>
    </source>
</evidence>
<dbReference type="PANTHER" id="PTHR21266:SF32">
    <property type="entry name" value="CHOLESTEROL 7-DESATURASE NVD"/>
    <property type="match status" value="1"/>
</dbReference>
<dbReference type="GO" id="GO:0005737">
    <property type="term" value="C:cytoplasm"/>
    <property type="evidence" value="ECO:0007669"/>
    <property type="project" value="TreeGrafter"/>
</dbReference>
<dbReference type="GO" id="GO:0051537">
    <property type="term" value="F:2 iron, 2 sulfur cluster binding"/>
    <property type="evidence" value="ECO:0007669"/>
    <property type="project" value="UniProtKB-KW"/>
</dbReference>
<accession>A0A1I7WS70</accession>
<evidence type="ECO:0000256" key="7">
    <source>
        <dbReference type="ARBA" id="ARBA00022989"/>
    </source>
</evidence>
<evidence type="ECO:0000256" key="9">
    <source>
        <dbReference type="ARBA" id="ARBA00023004"/>
    </source>
</evidence>
<dbReference type="InterPro" id="IPR036922">
    <property type="entry name" value="Rieske_2Fe-2S_sf"/>
</dbReference>
<keyword evidence="7 17" id="KW-1133">Transmembrane helix</keyword>
<dbReference type="Gene3D" id="2.102.10.10">
    <property type="entry name" value="Rieske [2Fe-2S] iron-sulphur domain"/>
    <property type="match status" value="1"/>
</dbReference>
<feature type="transmembrane region" description="Helical" evidence="17">
    <location>
        <begin position="6"/>
        <end position="24"/>
    </location>
</feature>
<comment type="catalytic activity">
    <reaction evidence="15">
        <text>cholesterol + NADH + O2 + H(+) = 7-dehydrocholesterol + NAD(+) + 2 H2O</text>
        <dbReference type="Rhea" id="RHEA:51644"/>
        <dbReference type="ChEBI" id="CHEBI:15377"/>
        <dbReference type="ChEBI" id="CHEBI:15378"/>
        <dbReference type="ChEBI" id="CHEBI:15379"/>
        <dbReference type="ChEBI" id="CHEBI:16113"/>
        <dbReference type="ChEBI" id="CHEBI:17759"/>
        <dbReference type="ChEBI" id="CHEBI:57540"/>
        <dbReference type="ChEBI" id="CHEBI:57945"/>
        <dbReference type="EC" id="1.14.19.21"/>
    </reaction>
    <physiologicalReaction direction="left-to-right" evidence="15">
        <dbReference type="Rhea" id="RHEA:51645"/>
    </physiologicalReaction>
</comment>
<dbReference type="GO" id="GO:0008203">
    <property type="term" value="P:cholesterol metabolic process"/>
    <property type="evidence" value="ECO:0007669"/>
    <property type="project" value="InterPro"/>
</dbReference>
<dbReference type="InterPro" id="IPR045605">
    <property type="entry name" value="KshA-like_C"/>
</dbReference>
<dbReference type="Pfam" id="PF19298">
    <property type="entry name" value="KshA_C"/>
    <property type="match status" value="1"/>
</dbReference>
<sequence>MKMIPYVILITILFLIIIIVYYALRPLNRIRKLGDVGLFFGKPELKGVYRERQLERLTRLRKVGDLPPVYPNGWFCIAESDEIRPKEIKEITVFVRNNKKYLNFVGQFLSLIRSESGSVHLIESYCPHLGANFNVGGKVVNDNCVQCPFHGWVFSAVTGQCTKIPYDRGSIPEQAKKPEKINNLIEMHIIFRYHCDGIEPEWEIPEFDEISSGEWKYGGRTEHEIMCHCQEIPENGADIAHLGYLHLTGPNRGGECFLYYVKLNSRSNLGERYECYI</sequence>
<keyword evidence="11 17" id="KW-0472">Membrane</keyword>
<evidence type="ECO:0000256" key="14">
    <source>
        <dbReference type="ARBA" id="ARBA00026095"/>
    </source>
</evidence>
<dbReference type="SUPFAM" id="SSF50022">
    <property type="entry name" value="ISP domain"/>
    <property type="match status" value="1"/>
</dbReference>
<evidence type="ECO:0000313" key="19">
    <source>
        <dbReference type="Proteomes" id="UP000095283"/>
    </source>
</evidence>
<name>A0A1I7WS70_HETBA</name>
<reference evidence="20" key="1">
    <citation type="submission" date="2016-11" db="UniProtKB">
        <authorList>
            <consortium name="WormBaseParasite"/>
        </authorList>
    </citation>
    <scope>IDENTIFICATION</scope>
</reference>
<dbReference type="GO" id="GO:0046872">
    <property type="term" value="F:metal ion binding"/>
    <property type="evidence" value="ECO:0007669"/>
    <property type="project" value="UniProtKB-KW"/>
</dbReference>
<evidence type="ECO:0000256" key="12">
    <source>
        <dbReference type="ARBA" id="ARBA00025712"/>
    </source>
</evidence>
<dbReference type="EC" id="1.14.19.21" evidence="14"/>
<evidence type="ECO:0000259" key="18">
    <source>
        <dbReference type="PROSITE" id="PS51296"/>
    </source>
</evidence>
<evidence type="ECO:0000256" key="15">
    <source>
        <dbReference type="ARBA" id="ARBA00047853"/>
    </source>
</evidence>
<comment type="catalytic activity">
    <reaction evidence="16">
        <text>cholesterol + NADPH + O2 + H(+) = 7-dehydrocholesterol + NADP(+) + 2 H2O</text>
        <dbReference type="Rhea" id="RHEA:45024"/>
        <dbReference type="ChEBI" id="CHEBI:15377"/>
        <dbReference type="ChEBI" id="CHEBI:15378"/>
        <dbReference type="ChEBI" id="CHEBI:15379"/>
        <dbReference type="ChEBI" id="CHEBI:16113"/>
        <dbReference type="ChEBI" id="CHEBI:17759"/>
        <dbReference type="ChEBI" id="CHEBI:57783"/>
        <dbReference type="ChEBI" id="CHEBI:58349"/>
        <dbReference type="EC" id="1.14.19.21"/>
    </reaction>
    <physiologicalReaction direction="left-to-right" evidence="16">
        <dbReference type="Rhea" id="RHEA:45025"/>
    </physiologicalReaction>
</comment>
<evidence type="ECO:0000313" key="20">
    <source>
        <dbReference type="WBParaSite" id="Hba_08039"/>
    </source>
</evidence>
<dbReference type="AlphaFoldDB" id="A0A1I7WS70"/>
<dbReference type="GO" id="GO:0170056">
    <property type="term" value="F:cholesterol 7-desaturase [NAD(P)H] activity"/>
    <property type="evidence" value="ECO:0007669"/>
    <property type="project" value="UniProtKB-EC"/>
</dbReference>
<evidence type="ECO:0000256" key="10">
    <source>
        <dbReference type="ARBA" id="ARBA00023014"/>
    </source>
</evidence>
<keyword evidence="9" id="KW-0408">Iron</keyword>
<keyword evidence="5" id="KW-0001">2Fe-2S</keyword>
<dbReference type="Pfam" id="PF00355">
    <property type="entry name" value="Rieske"/>
    <property type="match status" value="1"/>
</dbReference>
<keyword evidence="19" id="KW-1185">Reference proteome</keyword>
<dbReference type="Gene3D" id="3.90.380.10">
    <property type="entry name" value="Naphthalene 1,2-dioxygenase Alpha Subunit, Chain A, domain 1"/>
    <property type="match status" value="1"/>
</dbReference>
<dbReference type="SUPFAM" id="SSF55961">
    <property type="entry name" value="Bet v1-like"/>
    <property type="match status" value="1"/>
</dbReference>
<evidence type="ECO:0000256" key="11">
    <source>
        <dbReference type="ARBA" id="ARBA00023136"/>
    </source>
</evidence>
<evidence type="ECO:0000256" key="1">
    <source>
        <dbReference type="ARBA" id="ARBA00001962"/>
    </source>
</evidence>
<dbReference type="InterPro" id="IPR017941">
    <property type="entry name" value="Rieske_2Fe-2S"/>
</dbReference>
<dbReference type="GO" id="GO:0016020">
    <property type="term" value="C:membrane"/>
    <property type="evidence" value="ECO:0007669"/>
    <property type="project" value="UniProtKB-SubCell"/>
</dbReference>
<keyword evidence="10" id="KW-0411">Iron-sulfur</keyword>
<comment type="cofactor">
    <cofactor evidence="1">
        <name>Fe cation</name>
        <dbReference type="ChEBI" id="CHEBI:24875"/>
    </cofactor>
</comment>
<evidence type="ECO:0000256" key="8">
    <source>
        <dbReference type="ARBA" id="ARBA00023002"/>
    </source>
</evidence>
<keyword evidence="8" id="KW-0560">Oxidoreductase</keyword>
<evidence type="ECO:0000256" key="16">
    <source>
        <dbReference type="ARBA" id="ARBA00049548"/>
    </source>
</evidence>
<dbReference type="PANTHER" id="PTHR21266">
    <property type="entry name" value="IRON-SULFUR DOMAIN CONTAINING PROTEIN"/>
    <property type="match status" value="1"/>
</dbReference>
<dbReference type="InterPro" id="IPR050584">
    <property type="entry name" value="Cholesterol_7-desaturase"/>
</dbReference>
<evidence type="ECO:0000256" key="6">
    <source>
        <dbReference type="ARBA" id="ARBA00022723"/>
    </source>
</evidence>
<keyword evidence="6" id="KW-0479">Metal-binding</keyword>
<dbReference type="WBParaSite" id="Hba_08039">
    <property type="protein sequence ID" value="Hba_08039"/>
    <property type="gene ID" value="Hba_08039"/>
</dbReference>
<evidence type="ECO:0000256" key="2">
    <source>
        <dbReference type="ARBA" id="ARBA00004370"/>
    </source>
</evidence>
<evidence type="ECO:0000256" key="5">
    <source>
        <dbReference type="ARBA" id="ARBA00022714"/>
    </source>
</evidence>
<feature type="domain" description="Rieske" evidence="18">
    <location>
        <begin position="74"/>
        <end position="169"/>
    </location>
</feature>
<comment type="similarity">
    <text evidence="13">Belongs to the cholesterol 7-desaturase family.</text>
</comment>
<comment type="subcellular location">
    <subcellularLocation>
        <location evidence="2">Membrane</location>
    </subcellularLocation>
</comment>
<organism evidence="19 20">
    <name type="scientific">Heterorhabditis bacteriophora</name>
    <name type="common">Entomopathogenic nematode worm</name>
    <dbReference type="NCBI Taxonomy" id="37862"/>
    <lineage>
        <taxon>Eukaryota</taxon>
        <taxon>Metazoa</taxon>
        <taxon>Ecdysozoa</taxon>
        <taxon>Nematoda</taxon>
        <taxon>Chromadorea</taxon>
        <taxon>Rhabditida</taxon>
        <taxon>Rhabditina</taxon>
        <taxon>Rhabditomorpha</taxon>
        <taxon>Strongyloidea</taxon>
        <taxon>Heterorhabditidae</taxon>
        <taxon>Heterorhabditis</taxon>
    </lineage>
</organism>
<keyword evidence="4 17" id="KW-0812">Transmembrane</keyword>
<evidence type="ECO:0000256" key="4">
    <source>
        <dbReference type="ARBA" id="ARBA00022692"/>
    </source>
</evidence>
<comment type="pathway">
    <text evidence="12">Steroid hormone biosynthesis; dafachronic acid biosynthesis.</text>
</comment>